<protein>
    <submittedName>
        <fullName evidence="7">2804_t:CDS:1</fullName>
    </submittedName>
</protein>
<dbReference type="SUPFAM" id="SSF52540">
    <property type="entry name" value="P-loop containing nucleoside triphosphate hydrolases"/>
    <property type="match status" value="1"/>
</dbReference>
<dbReference type="Pfam" id="PF13087">
    <property type="entry name" value="AAA_12"/>
    <property type="match status" value="1"/>
</dbReference>
<keyword evidence="4" id="KW-0862">Zinc</keyword>
<reference evidence="7" key="1">
    <citation type="submission" date="2022-08" db="EMBL/GenBank/DDBJ databases">
        <authorList>
            <person name="Kallberg Y."/>
            <person name="Tangrot J."/>
            <person name="Rosling A."/>
        </authorList>
    </citation>
    <scope>NUCLEOTIDE SEQUENCE</scope>
    <source>
        <strain evidence="7">Wild A</strain>
    </source>
</reference>
<proteinExistence type="predicted"/>
<dbReference type="CDD" id="cd06008">
    <property type="entry name" value="NF-X1-zinc-finger"/>
    <property type="match status" value="1"/>
</dbReference>
<dbReference type="InterPro" id="IPR000967">
    <property type="entry name" value="Znf_NFX1"/>
</dbReference>
<dbReference type="GO" id="GO:0008270">
    <property type="term" value="F:zinc ion binding"/>
    <property type="evidence" value="ECO:0007669"/>
    <property type="project" value="UniProtKB-KW"/>
</dbReference>
<dbReference type="Gene3D" id="3.40.50.300">
    <property type="entry name" value="P-loop containing nucleotide triphosphate hydrolases"/>
    <property type="match status" value="3"/>
</dbReference>
<name>A0A9W4SVH1_9GLOM</name>
<evidence type="ECO:0000256" key="1">
    <source>
        <dbReference type="ARBA" id="ARBA00022723"/>
    </source>
</evidence>
<sequence>MNRQNPDFRRGSRGRGRSNYDRRDAGHRQGGQWTPSAPLLSIPALKIAQQEATIENFRSSELSSHGSDRLIVITNGVLIKTIWKKIIRRDIKSLNQGDIRVFINSALVVTNYHSSHEVEEFVKAFGNPDGGVKKLREIINFPFMSCDAGYRDDVLSFQHVILPLLGLLTRTSITECILEKYVHAIFMVVYINLDSFLYDNVMKMLETLVQRNSVADNQISVEELLRRDRYAFIPSSIGTFFLIIVRLLTELLRRIKEASINETIHKIARDLQNLKTIYQQTIQHQQPFTISTDPLMNNLESRNYFFMILEKEMNTMNRMLNNGLVNLIDEQDQNKKGLITKSTSLKYKAIARKAELERSFDPPGELSKNGKRHDNDFEEISEISIIPTVEEILCDRPPFLPFSYPNAPHFLPNGAAKLLDTHFRLLREDMLKPIRGSVTNLIHALSQSLRPSLNNNEFSKELRRIQKEFGGLHVYTNIQFVGITCDRKKGFAYTLRFTPPRNRYTNSERDRIAYWEKSKRFMNGSLITLLLPNPDAERNNEEFDLSDTSNNSSDKYLVFFGVVASRDERALAKHADYADICINFTNLSIYPIALNEISNLQKVTDRSLEQRFMVESTGVYLESYYHILKTLQSSNPSSLPFEKYFAPNIDDMRESSYVVVEPPMYTRAPSFEFDLSILCDKRQTLKLVVADTSSHNEVAKKVNEYSKLDETQAKALISALTREIVLIEGPPGTGKTVVGIEIMKVLLAKENRKTKIGPILTICFTNHALDQFLEHLLDINIKNIVRLGSRTKSERIKEYNIENVCRTNSYGKEGYELRNSLKEIESRVNELNNTLSNNRLRWKDLSSYLKKNERKFYNKFDRVHNYELPSWVLGTYSDEEEFLNEFKFVHNRSANIPIFEKWLKGMDIEMINSRKNILLNTQQMNEKKKKKSTNNKFVFLDNDESETDSSDDDESQTDHETIQWILDYEEPETNRPLELLLNINSIWKMSRMERITLHDYWRIKVSQESKEILSRLQTMYDRIRNEWSDVYDEGRRQTLLSCDVIGMTTNGAAKFQNLIKSIKPKIIICEEAGEVLEAHILSALTPLTQHLILIGDPNQLRPHIATYDLSMDSNLGKNYQLDKSLFERLVKGDNSAKIDKVQLLTQRRMREIEISDLVRYTLYEELKDGENTAKYEKVRGAQHNVYFINHDHPEDSSDGEFATLSHVNNYEVKMVVEMVKYFIKNGYTKSDDIAVLTPYLGQMMRIKEALSRLFVVVLDERDSQDLAEMEEEQEIANDSNENISASTSEKSLYQQVTLRTVDNFQGEEATIVIVSLVRNFSNSDRYDTIGFIKSTNRSNVLLSRAREGMYLIGNSELMATRSEKMWTPVIDMLRTRNPPQVGSGMPIECHKHPEYKHIINNPEQFEQVSPDGGCFLPCGAKLLCGHVCISLCHSDDPQHLKTKCQKRCTKLHSECNHTCPKLCFEDCGMCNFSMGDIILPVCGHILKNAKCWQNQKKEELKCFTSVPTVLPGCGHTKTIYCYESVDNVKCMVRVEKKLPSCEHSKTVFCDQICGKTLNCNHECLDRCHGCQNLSKTPGEYKIKDDINCGIVPIERTKHAKCKHICNKSLFCGHMCAKNCHEGSACSPCSARCTISCDHSSCDKRCIEPCSVCAETCPWECEHQGRCRLNCGVPCFRLPCNEKCNKRLECGHMCAGVCGEICPTKDFCNTCAPESVKRQVSDEIMKTLFNEVDWDRNKMIVLSCGHVFTMETMDMHMGMEDYYEGSIKWGWTSVKILPTSFANIKTCPDCRTPIKNIRRYGRIVNKCTLDAQNKKFLTKYDNLLNNVTKRIVSLEGSMKNNQKILRGLGYLPADNSRLKESFLGEYQLPEVIPCKYFKYVDSFHGFDKISKKIWQDRVRELLKCYQELMSIIRATKSPPHKKAFDASTSTLYQAKFARVNPENDLIVKLSNLKISDDDDFSTPKNLLSQTGITISKVDRRIYLDTLFEIVNLQKFLFNEFLFVLQKIMKAERPIATRVEEVWKKFGERLQLSIEKHLNTIKVVAESTHYCRHSLLANIEILELDLNKLMYQLKYSSSFNNIPQTKIMKDRIHNIFPNFSTYNIANESFEGLIDSRLNNLIKLVESYDNNLNETSLTLQESVSIRDECYDLNPNKLDTMQETNIEGKLEIYRAIKTDFKNTGHWNECANGHPYTDGECLDYMEVACQTEEMPTNEVGYQAEE</sequence>
<keyword evidence="3" id="KW-0863">Zinc-finger</keyword>
<dbReference type="InterPro" id="IPR041679">
    <property type="entry name" value="DNA2/NAM7-like_C"/>
</dbReference>
<keyword evidence="1" id="KW-0479">Metal-binding</keyword>
<dbReference type="Proteomes" id="UP001153678">
    <property type="component" value="Unassembled WGS sequence"/>
</dbReference>
<evidence type="ECO:0000259" key="6">
    <source>
        <dbReference type="SMART" id="SM00438"/>
    </source>
</evidence>
<keyword evidence="2" id="KW-0677">Repeat</keyword>
<keyword evidence="8" id="KW-1185">Reference proteome</keyword>
<feature type="region of interest" description="Disordered" evidence="5">
    <location>
        <begin position="925"/>
        <end position="957"/>
    </location>
</feature>
<dbReference type="PANTHER" id="PTHR10887:SF445">
    <property type="entry name" value="NFX1-TYPE ZINC FINGER-CONTAINING PROTEIN 1"/>
    <property type="match status" value="1"/>
</dbReference>
<dbReference type="Pfam" id="PF13086">
    <property type="entry name" value="AAA_11"/>
    <property type="match status" value="1"/>
</dbReference>
<dbReference type="OrthoDB" id="2423195at2759"/>
<dbReference type="GO" id="GO:0031048">
    <property type="term" value="P:regulatory ncRNA-mediated heterochromatin formation"/>
    <property type="evidence" value="ECO:0007669"/>
    <property type="project" value="TreeGrafter"/>
</dbReference>
<feature type="domain" description="NF-X1-type" evidence="6">
    <location>
        <begin position="1611"/>
        <end position="1630"/>
    </location>
</feature>
<feature type="compositionally biased region" description="Acidic residues" evidence="5">
    <location>
        <begin position="941"/>
        <end position="955"/>
    </location>
</feature>
<dbReference type="InterPro" id="IPR057373">
    <property type="entry name" value="ZNFX1"/>
</dbReference>
<dbReference type="SMART" id="SM00438">
    <property type="entry name" value="ZnF_NFX"/>
    <property type="match status" value="3"/>
</dbReference>
<accession>A0A9W4SVH1</accession>
<dbReference type="CDD" id="cd18808">
    <property type="entry name" value="SF1_C_Upf1"/>
    <property type="match status" value="1"/>
</dbReference>
<dbReference type="PANTHER" id="PTHR10887">
    <property type="entry name" value="DNA2/NAM7 HELICASE FAMILY"/>
    <property type="match status" value="1"/>
</dbReference>
<evidence type="ECO:0000256" key="5">
    <source>
        <dbReference type="SAM" id="MobiDB-lite"/>
    </source>
</evidence>
<evidence type="ECO:0000256" key="2">
    <source>
        <dbReference type="ARBA" id="ARBA00022737"/>
    </source>
</evidence>
<dbReference type="Pfam" id="PF25396">
    <property type="entry name" value="ZNFX1"/>
    <property type="match status" value="1"/>
</dbReference>
<feature type="domain" description="NF-X1-type" evidence="6">
    <location>
        <begin position="1455"/>
        <end position="1472"/>
    </location>
</feature>
<dbReference type="FunFam" id="3.40.50.300:FF:001660">
    <property type="entry name" value="NF-X1 finger and helicase protein, putative"/>
    <property type="match status" value="1"/>
</dbReference>
<evidence type="ECO:0000313" key="7">
    <source>
        <dbReference type="EMBL" id="CAI2182855.1"/>
    </source>
</evidence>
<dbReference type="InterPro" id="IPR041677">
    <property type="entry name" value="DNA2/NAM7_AAA_11"/>
</dbReference>
<feature type="domain" description="NF-X1-type" evidence="6">
    <location>
        <begin position="1424"/>
        <end position="1450"/>
    </location>
</feature>
<evidence type="ECO:0000256" key="3">
    <source>
        <dbReference type="ARBA" id="ARBA00022771"/>
    </source>
</evidence>
<dbReference type="GO" id="GO:0031380">
    <property type="term" value="C:nuclear RNA-directed RNA polymerase complex"/>
    <property type="evidence" value="ECO:0007669"/>
    <property type="project" value="TreeGrafter"/>
</dbReference>
<dbReference type="GO" id="GO:0004386">
    <property type="term" value="F:helicase activity"/>
    <property type="evidence" value="ECO:0007669"/>
    <property type="project" value="InterPro"/>
</dbReference>
<gene>
    <name evidence="7" type="ORF">FWILDA_LOCUS10786</name>
</gene>
<dbReference type="InterPro" id="IPR047187">
    <property type="entry name" value="SF1_C_Upf1"/>
</dbReference>
<feature type="region of interest" description="Disordered" evidence="5">
    <location>
        <begin position="1"/>
        <end position="37"/>
    </location>
</feature>
<feature type="compositionally biased region" description="Basic and acidic residues" evidence="5">
    <location>
        <begin position="1"/>
        <end position="10"/>
    </location>
</feature>
<organism evidence="7 8">
    <name type="scientific">Funneliformis geosporum</name>
    <dbReference type="NCBI Taxonomy" id="1117311"/>
    <lineage>
        <taxon>Eukaryota</taxon>
        <taxon>Fungi</taxon>
        <taxon>Fungi incertae sedis</taxon>
        <taxon>Mucoromycota</taxon>
        <taxon>Glomeromycotina</taxon>
        <taxon>Glomeromycetes</taxon>
        <taxon>Glomerales</taxon>
        <taxon>Glomeraceae</taxon>
        <taxon>Funneliformis</taxon>
    </lineage>
</organism>
<evidence type="ECO:0000256" key="4">
    <source>
        <dbReference type="ARBA" id="ARBA00022833"/>
    </source>
</evidence>
<comment type="caution">
    <text evidence="7">The sequence shown here is derived from an EMBL/GenBank/DDBJ whole genome shotgun (WGS) entry which is preliminary data.</text>
</comment>
<dbReference type="EMBL" id="CAMKVN010002854">
    <property type="protein sequence ID" value="CAI2182855.1"/>
    <property type="molecule type" value="Genomic_DNA"/>
</dbReference>
<evidence type="ECO:0000313" key="8">
    <source>
        <dbReference type="Proteomes" id="UP001153678"/>
    </source>
</evidence>
<dbReference type="InterPro" id="IPR045055">
    <property type="entry name" value="DNA2/NAM7-like"/>
</dbReference>
<feature type="compositionally biased region" description="Basic and acidic residues" evidence="5">
    <location>
        <begin position="18"/>
        <end position="27"/>
    </location>
</feature>
<feature type="non-terminal residue" evidence="7">
    <location>
        <position position="2220"/>
    </location>
</feature>
<dbReference type="InterPro" id="IPR027417">
    <property type="entry name" value="P-loop_NTPase"/>
</dbReference>